<gene>
    <name evidence="1" type="ORF">BD310DRAFT_548984</name>
</gene>
<reference evidence="1 2" key="1">
    <citation type="submission" date="2019-01" db="EMBL/GenBank/DDBJ databases">
        <title>Draft genome sequences of three monokaryotic isolates of the white-rot basidiomycete fungus Dichomitus squalens.</title>
        <authorList>
            <consortium name="DOE Joint Genome Institute"/>
            <person name="Lopez S.C."/>
            <person name="Andreopoulos B."/>
            <person name="Pangilinan J."/>
            <person name="Lipzen A."/>
            <person name="Riley R."/>
            <person name="Ahrendt S."/>
            <person name="Ng V."/>
            <person name="Barry K."/>
            <person name="Daum C."/>
            <person name="Grigoriev I.V."/>
            <person name="Hilden K.S."/>
            <person name="Makela M.R."/>
            <person name="de Vries R.P."/>
        </authorList>
    </citation>
    <scope>NUCLEOTIDE SEQUENCE [LARGE SCALE GENOMIC DNA]</scope>
    <source>
        <strain evidence="1 2">CBS 464.89</strain>
    </source>
</reference>
<proteinExistence type="predicted"/>
<organism evidence="1 2">
    <name type="scientific">Dichomitus squalens</name>
    <dbReference type="NCBI Taxonomy" id="114155"/>
    <lineage>
        <taxon>Eukaryota</taxon>
        <taxon>Fungi</taxon>
        <taxon>Dikarya</taxon>
        <taxon>Basidiomycota</taxon>
        <taxon>Agaricomycotina</taxon>
        <taxon>Agaricomycetes</taxon>
        <taxon>Polyporales</taxon>
        <taxon>Polyporaceae</taxon>
        <taxon>Dichomitus</taxon>
    </lineage>
</organism>
<evidence type="ECO:0000313" key="1">
    <source>
        <dbReference type="EMBL" id="TBU57519.1"/>
    </source>
</evidence>
<evidence type="ECO:0000313" key="2">
    <source>
        <dbReference type="Proteomes" id="UP000292082"/>
    </source>
</evidence>
<dbReference type="EMBL" id="ML145136">
    <property type="protein sequence ID" value="TBU57519.1"/>
    <property type="molecule type" value="Genomic_DNA"/>
</dbReference>
<accession>A0A4Q9PSV8</accession>
<protein>
    <submittedName>
        <fullName evidence="1">Uncharacterized protein</fullName>
    </submittedName>
</protein>
<keyword evidence="2" id="KW-1185">Reference proteome</keyword>
<dbReference type="Proteomes" id="UP000292082">
    <property type="component" value="Unassembled WGS sequence"/>
</dbReference>
<dbReference type="AlphaFoldDB" id="A0A4Q9PSV8"/>
<sequence>MRGIPTRALSATYVGQCSRTRVSMRLLRFLRFKSLGLGTHYDRRPDAFGSIQRIGEQKLRMSQAHCVTWRGESSRKAMQGFSNGSVLSINYVESFESGIAGRAIIENGMRSP</sequence>
<name>A0A4Q9PSV8_9APHY</name>